<proteinExistence type="predicted"/>
<dbReference type="Proteomes" id="UP000265566">
    <property type="component" value="Chromosome 7"/>
</dbReference>
<keyword evidence="1" id="KW-0472">Membrane</keyword>
<evidence type="ECO:0000313" key="2">
    <source>
        <dbReference type="EMBL" id="RHN48231.1"/>
    </source>
</evidence>
<keyword evidence="1" id="KW-0812">Transmembrane</keyword>
<accession>A0A396H6S9</accession>
<gene>
    <name evidence="2" type="ORF">MtrunA17_Chr7g0261541</name>
</gene>
<evidence type="ECO:0000313" key="3">
    <source>
        <dbReference type="Proteomes" id="UP000265566"/>
    </source>
</evidence>
<feature type="transmembrane region" description="Helical" evidence="1">
    <location>
        <begin position="12"/>
        <end position="29"/>
    </location>
</feature>
<keyword evidence="1" id="KW-1133">Transmembrane helix</keyword>
<dbReference type="EMBL" id="PSQE01000007">
    <property type="protein sequence ID" value="RHN48231.1"/>
    <property type="molecule type" value="Genomic_DNA"/>
</dbReference>
<name>A0A396H6S9_MEDTR</name>
<reference evidence="3" key="1">
    <citation type="journal article" date="2018" name="Nat. Plants">
        <title>Whole-genome landscape of Medicago truncatula symbiotic genes.</title>
        <authorList>
            <person name="Pecrix Y."/>
            <person name="Staton S.E."/>
            <person name="Sallet E."/>
            <person name="Lelandais-Briere C."/>
            <person name="Moreau S."/>
            <person name="Carrere S."/>
            <person name="Blein T."/>
            <person name="Jardinaud M.F."/>
            <person name="Latrasse D."/>
            <person name="Zouine M."/>
            <person name="Zahm M."/>
            <person name="Kreplak J."/>
            <person name="Mayjonade B."/>
            <person name="Satge C."/>
            <person name="Perez M."/>
            <person name="Cauet S."/>
            <person name="Marande W."/>
            <person name="Chantry-Darmon C."/>
            <person name="Lopez-Roques C."/>
            <person name="Bouchez O."/>
            <person name="Berard A."/>
            <person name="Debelle F."/>
            <person name="Munos S."/>
            <person name="Bendahmane A."/>
            <person name="Berges H."/>
            <person name="Niebel A."/>
            <person name="Buitink J."/>
            <person name="Frugier F."/>
            <person name="Benhamed M."/>
            <person name="Crespi M."/>
            <person name="Gouzy J."/>
            <person name="Gamas P."/>
        </authorList>
    </citation>
    <scope>NUCLEOTIDE SEQUENCE [LARGE SCALE GENOMIC DNA]</scope>
    <source>
        <strain evidence="3">cv. Jemalong A17</strain>
    </source>
</reference>
<comment type="caution">
    <text evidence="2">The sequence shown here is derived from an EMBL/GenBank/DDBJ whole genome shotgun (WGS) entry which is preliminary data.</text>
</comment>
<protein>
    <recommendedName>
        <fullName evidence="4">Transmembrane protein</fullName>
    </recommendedName>
</protein>
<evidence type="ECO:0008006" key="4">
    <source>
        <dbReference type="Google" id="ProtNLM"/>
    </source>
</evidence>
<organism evidence="2 3">
    <name type="scientific">Medicago truncatula</name>
    <name type="common">Barrel medic</name>
    <name type="synonym">Medicago tribuloides</name>
    <dbReference type="NCBI Taxonomy" id="3880"/>
    <lineage>
        <taxon>Eukaryota</taxon>
        <taxon>Viridiplantae</taxon>
        <taxon>Streptophyta</taxon>
        <taxon>Embryophyta</taxon>
        <taxon>Tracheophyta</taxon>
        <taxon>Spermatophyta</taxon>
        <taxon>Magnoliopsida</taxon>
        <taxon>eudicotyledons</taxon>
        <taxon>Gunneridae</taxon>
        <taxon>Pentapetalae</taxon>
        <taxon>rosids</taxon>
        <taxon>fabids</taxon>
        <taxon>Fabales</taxon>
        <taxon>Fabaceae</taxon>
        <taxon>Papilionoideae</taxon>
        <taxon>50 kb inversion clade</taxon>
        <taxon>NPAAA clade</taxon>
        <taxon>Hologalegina</taxon>
        <taxon>IRL clade</taxon>
        <taxon>Trifolieae</taxon>
        <taxon>Medicago</taxon>
    </lineage>
</organism>
<sequence length="84" mass="10035">MLQNLKYIRFDLFYHTSMITYVVGMRLIFSHMFHNKSVWYINDCHPYSPVLCRQMVMLKTSRISPENQASDPSKVYKLLKLTKS</sequence>
<evidence type="ECO:0000256" key="1">
    <source>
        <dbReference type="SAM" id="Phobius"/>
    </source>
</evidence>
<dbReference type="AlphaFoldDB" id="A0A396H6S9"/>
<dbReference type="Gramene" id="rna42923">
    <property type="protein sequence ID" value="RHN48231.1"/>
    <property type="gene ID" value="gene42923"/>
</dbReference>